<dbReference type="Proteomes" id="UP001160390">
    <property type="component" value="Unassembled WGS sequence"/>
</dbReference>
<dbReference type="Gene3D" id="2.60.120.260">
    <property type="entry name" value="Galactose-binding domain-like"/>
    <property type="match status" value="2"/>
</dbReference>
<keyword evidence="9" id="KW-1185">Reference proteome</keyword>
<dbReference type="PANTHER" id="PTHR33307">
    <property type="entry name" value="ALPHA-RHAMNOSIDASE (EUROFUNG)"/>
    <property type="match status" value="1"/>
</dbReference>
<feature type="domain" description="Alpha-L-rhamnosidase six-hairpin glycosidase" evidence="6">
    <location>
        <begin position="430"/>
        <end position="780"/>
    </location>
</feature>
<dbReference type="InterPro" id="IPR016007">
    <property type="entry name" value="Alpha_rhamnosid"/>
</dbReference>
<evidence type="ECO:0000259" key="7">
    <source>
        <dbReference type="Pfam" id="PF17390"/>
    </source>
</evidence>
<dbReference type="Pfam" id="PF17389">
    <property type="entry name" value="Bac_rhamnosid6H"/>
    <property type="match status" value="1"/>
</dbReference>
<evidence type="ECO:0000259" key="4">
    <source>
        <dbReference type="Pfam" id="PF05592"/>
    </source>
</evidence>
<dbReference type="Gene3D" id="2.60.420.10">
    <property type="entry name" value="Maltose phosphorylase, domain 3"/>
    <property type="match status" value="1"/>
</dbReference>
<dbReference type="InterPro" id="IPR035396">
    <property type="entry name" value="Bac_rhamnosid6H"/>
</dbReference>
<dbReference type="Gene3D" id="2.60.40.10">
    <property type="entry name" value="Immunoglobulins"/>
    <property type="match status" value="1"/>
</dbReference>
<dbReference type="EMBL" id="CABFNP030001008">
    <property type="protein sequence ID" value="CAI6089467.1"/>
    <property type="molecule type" value="Genomic_DNA"/>
</dbReference>
<evidence type="ECO:0000259" key="5">
    <source>
        <dbReference type="Pfam" id="PF08531"/>
    </source>
</evidence>
<dbReference type="Pfam" id="PF17390">
    <property type="entry name" value="Bac_rhamnosid_C"/>
    <property type="match status" value="1"/>
</dbReference>
<evidence type="ECO:0000256" key="1">
    <source>
        <dbReference type="ARBA" id="ARBA00001445"/>
    </source>
</evidence>
<dbReference type="InterPro" id="IPR008928">
    <property type="entry name" value="6-hairpin_glycosidase_sf"/>
</dbReference>
<feature type="domain" description="Alpha-L-rhamnosidase C-terminal" evidence="7">
    <location>
        <begin position="782"/>
        <end position="850"/>
    </location>
</feature>
<sequence length="878" mass="99145">MSVSISKLWFEHHRTAVGISETQPRISWRFAGNANDWQQTAYDLEVKRANRSRVFSVISGDSLYLKWPDTPLEVTERAFVRVRAHGSARQPSTEWSDWAVVETGLLSEEHWAGAMPIGATRESELGSSKRPIYFRKDFQIPHGIQTARLYITALGLYEAKINGSKVGDLVLAPGWQQYTFRHVYDTYDVTEHIKSGANAIGILVGEGWFSGRLTPHIEVREAWGNTVGALALLRITLDDGTTLSVPTDSSWEANAGPLVSSGIYDGETYDSRIENVIRGWSSPGFDSSGWLATRELPMVAGKLSPPDGPPVRKVLEIKPRRIFKSNSGKRLLDFGQNIVGWLKLSNLHGPEGTAIHLRHAEVLENGELALRTLRSAVSVDTLILNGDESQTWEPRFTFHGFRFVQVDGWPEQTPLTKDSFTAMVVYSDMEETGWFKCSNQLLNQFHENVRWSMRGNFISIPTDCPQRDERLGWLGDVHAFGPTSNFLYNTAGFWRGWHKDVWSEMQRDRAMIPPWFVPTVADETNHEPVTFWADAVVANPWNIYRSFGDKTLLREQYSQARAWIDQGLPRNEARLWKRGIFQWGDWLDPDAPPDNPFAGKTPPPFVADAYLIEMTRVLAEMSSVLGEDALVQRYYRERDNLLPEFHREWLNSEGDLSTRSQTSYALAIEFGLFTDATLRARAEKTLRSIIVEDKYHVRTGFAGTPKLGPALERINAVEDFYAMLLQTKPPSWLYQVTLDATTTWERWDSLLEDGSINPGEMTSFNHYAFGSVASWMHKVIGGLWPKEPGWRVVEVKPIPGGAITHADTQYLSPYGEIRVSWTVEGDEFKLEVHIPPNARAEVTLPGEEVTHQIGSGVHLFSCNGYKMPEIGSASIQAK</sequence>
<evidence type="ECO:0000256" key="2">
    <source>
        <dbReference type="ARBA" id="ARBA00012652"/>
    </source>
</evidence>
<dbReference type="GO" id="GO:0005975">
    <property type="term" value="P:carbohydrate metabolic process"/>
    <property type="evidence" value="ECO:0007669"/>
    <property type="project" value="InterPro"/>
</dbReference>
<protein>
    <recommendedName>
        <fullName evidence="2">alpha-L-rhamnosidase</fullName>
        <ecNumber evidence="2">3.2.1.40</ecNumber>
    </recommendedName>
</protein>
<dbReference type="PIRSF" id="PIRSF010631">
    <property type="entry name" value="A-rhamnsds"/>
    <property type="match status" value="1"/>
</dbReference>
<comment type="catalytic activity">
    <reaction evidence="1">
        <text>Hydrolysis of terminal non-reducing alpha-L-rhamnose residues in alpha-L-rhamnosides.</text>
        <dbReference type="EC" id="3.2.1.40"/>
    </reaction>
</comment>
<proteinExistence type="predicted"/>
<dbReference type="SUPFAM" id="SSF48208">
    <property type="entry name" value="Six-hairpin glycosidases"/>
    <property type="match status" value="1"/>
</dbReference>
<gene>
    <name evidence="8" type="ORF">CCHLO57077_00011908</name>
</gene>
<dbReference type="InterPro" id="IPR035398">
    <property type="entry name" value="Bac_rhamnosid_C"/>
</dbReference>
<evidence type="ECO:0000313" key="9">
    <source>
        <dbReference type="Proteomes" id="UP001160390"/>
    </source>
</evidence>
<keyword evidence="3" id="KW-0378">Hydrolase</keyword>
<dbReference type="InterPro" id="IPR012341">
    <property type="entry name" value="6hp_glycosidase-like_sf"/>
</dbReference>
<reference evidence="8" key="1">
    <citation type="submission" date="2023-01" db="EMBL/GenBank/DDBJ databases">
        <authorList>
            <person name="Piombo E."/>
        </authorList>
    </citation>
    <scope>NUCLEOTIDE SEQUENCE</scope>
</reference>
<feature type="domain" description="Bacterial alpha-L-rhamnosidase N-terminal" evidence="5">
    <location>
        <begin position="144"/>
        <end position="313"/>
    </location>
</feature>
<dbReference type="Pfam" id="PF25788">
    <property type="entry name" value="Ig_Rha78A_N"/>
    <property type="match status" value="1"/>
</dbReference>
<dbReference type="PANTHER" id="PTHR33307:SF6">
    <property type="entry name" value="ALPHA-RHAMNOSIDASE (EUROFUNG)-RELATED"/>
    <property type="match status" value="1"/>
</dbReference>
<dbReference type="Pfam" id="PF08531">
    <property type="entry name" value="Bac_rhamnosid_N"/>
    <property type="match status" value="1"/>
</dbReference>
<evidence type="ECO:0000259" key="6">
    <source>
        <dbReference type="Pfam" id="PF17389"/>
    </source>
</evidence>
<dbReference type="GO" id="GO:0030596">
    <property type="term" value="F:alpha-L-rhamnosidase activity"/>
    <property type="evidence" value="ECO:0007669"/>
    <property type="project" value="UniProtKB-EC"/>
</dbReference>
<accession>A0AA35M2T2</accession>
<dbReference type="InterPro" id="IPR008902">
    <property type="entry name" value="Rhamnosid_concanavalin"/>
</dbReference>
<dbReference type="Gene3D" id="1.50.10.10">
    <property type="match status" value="1"/>
</dbReference>
<comment type="caution">
    <text evidence="8">The sequence shown here is derived from an EMBL/GenBank/DDBJ whole genome shotgun (WGS) entry which is preliminary data.</text>
</comment>
<evidence type="ECO:0000256" key="3">
    <source>
        <dbReference type="ARBA" id="ARBA00022801"/>
    </source>
</evidence>
<evidence type="ECO:0000313" key="8">
    <source>
        <dbReference type="EMBL" id="CAI6089467.1"/>
    </source>
</evidence>
<dbReference type="InterPro" id="IPR013737">
    <property type="entry name" value="Bac_rhamnosid_N"/>
</dbReference>
<dbReference type="AlphaFoldDB" id="A0AA35M2T2"/>
<organism evidence="8 9">
    <name type="scientific">Clonostachys chloroleuca</name>
    <dbReference type="NCBI Taxonomy" id="1926264"/>
    <lineage>
        <taxon>Eukaryota</taxon>
        <taxon>Fungi</taxon>
        <taxon>Dikarya</taxon>
        <taxon>Ascomycota</taxon>
        <taxon>Pezizomycotina</taxon>
        <taxon>Sordariomycetes</taxon>
        <taxon>Hypocreomycetidae</taxon>
        <taxon>Hypocreales</taxon>
        <taxon>Bionectriaceae</taxon>
        <taxon>Clonostachys</taxon>
    </lineage>
</organism>
<dbReference type="Pfam" id="PF05592">
    <property type="entry name" value="Bac_rhamnosid"/>
    <property type="match status" value="1"/>
</dbReference>
<feature type="domain" description="Alpha-L-rhamnosidase concanavalin-like" evidence="4">
    <location>
        <begin position="324"/>
        <end position="426"/>
    </location>
</feature>
<dbReference type="InterPro" id="IPR013783">
    <property type="entry name" value="Ig-like_fold"/>
</dbReference>
<dbReference type="EC" id="3.2.1.40" evidence="2"/>
<name>A0AA35M2T2_9HYPO</name>